<reference evidence="1 2" key="1">
    <citation type="submission" date="2018-11" db="EMBL/GenBank/DDBJ databases">
        <authorList>
            <consortium name="Pathogen Informatics"/>
        </authorList>
    </citation>
    <scope>NUCLEOTIDE SEQUENCE [LARGE SCALE GENOMIC DNA]</scope>
</reference>
<evidence type="ECO:0000313" key="1">
    <source>
        <dbReference type="EMBL" id="VDN16455.1"/>
    </source>
</evidence>
<dbReference type="AlphaFoldDB" id="A0A3P7LHS4"/>
<evidence type="ECO:0000313" key="2">
    <source>
        <dbReference type="Proteomes" id="UP000281553"/>
    </source>
</evidence>
<dbReference type="EMBL" id="UYRU01065885">
    <property type="protein sequence ID" value="VDN16455.1"/>
    <property type="molecule type" value="Genomic_DNA"/>
</dbReference>
<name>A0A3P7LHS4_DIBLA</name>
<organism evidence="1 2">
    <name type="scientific">Dibothriocephalus latus</name>
    <name type="common">Fish tapeworm</name>
    <name type="synonym">Diphyllobothrium latum</name>
    <dbReference type="NCBI Taxonomy" id="60516"/>
    <lineage>
        <taxon>Eukaryota</taxon>
        <taxon>Metazoa</taxon>
        <taxon>Spiralia</taxon>
        <taxon>Lophotrochozoa</taxon>
        <taxon>Platyhelminthes</taxon>
        <taxon>Cestoda</taxon>
        <taxon>Eucestoda</taxon>
        <taxon>Diphyllobothriidea</taxon>
        <taxon>Diphyllobothriidae</taxon>
        <taxon>Dibothriocephalus</taxon>
    </lineage>
</organism>
<dbReference type="OrthoDB" id="6255742at2759"/>
<keyword evidence="2" id="KW-1185">Reference proteome</keyword>
<protein>
    <submittedName>
        <fullName evidence="1">Uncharacterized protein</fullName>
    </submittedName>
</protein>
<dbReference type="Proteomes" id="UP000281553">
    <property type="component" value="Unassembled WGS sequence"/>
</dbReference>
<proteinExistence type="predicted"/>
<accession>A0A3P7LHS4</accession>
<sequence>MNSIVRKVCVLLFILSNYAINWILGKALHEEDNLKLATQRRRTDLEYTNDFTLLSSIFGDLQSMVSRGANVSSDCIRRNHLLDIGKSCDNEKIVFLSGDLVICEIGLSFREKMCETRQGGPTEVLEVTSASPKVKADGGSLDVDRLFS</sequence>
<gene>
    <name evidence="1" type="ORF">DILT_LOCUS12286</name>
</gene>